<evidence type="ECO:0000256" key="1">
    <source>
        <dbReference type="ARBA" id="ARBA00007831"/>
    </source>
</evidence>
<name>A0A8X8BU61_POLSE</name>
<dbReference type="GO" id="GO:0005886">
    <property type="term" value="C:plasma membrane"/>
    <property type="evidence" value="ECO:0007669"/>
    <property type="project" value="TreeGrafter"/>
</dbReference>
<dbReference type="GO" id="GO:0005509">
    <property type="term" value="F:calcium ion binding"/>
    <property type="evidence" value="ECO:0007669"/>
    <property type="project" value="InterPro"/>
</dbReference>
<dbReference type="SMART" id="SM00335">
    <property type="entry name" value="ANX"/>
    <property type="match status" value="1"/>
</dbReference>
<dbReference type="PANTHER" id="PTHR10502:SF26">
    <property type="entry name" value="ANNEXIN A5"/>
    <property type="match status" value="1"/>
</dbReference>
<dbReference type="Pfam" id="PF00191">
    <property type="entry name" value="Annexin"/>
    <property type="match status" value="2"/>
</dbReference>
<keyword evidence="3" id="KW-0041">Annexin</keyword>
<dbReference type="InterPro" id="IPR037104">
    <property type="entry name" value="Annexin_sf"/>
</dbReference>
<proteinExistence type="inferred from homology"/>
<comment type="caution">
    <text evidence="4">The sequence shown here is derived from an EMBL/GenBank/DDBJ whole genome shotgun (WGS) entry which is preliminary data.</text>
</comment>
<dbReference type="PRINTS" id="PR00196">
    <property type="entry name" value="ANNEXIN"/>
</dbReference>
<dbReference type="FunFam" id="1.10.220.10:FF:000004">
    <property type="entry name" value="Annexin"/>
    <property type="match status" value="1"/>
</dbReference>
<dbReference type="SUPFAM" id="SSF47874">
    <property type="entry name" value="Annexin"/>
    <property type="match status" value="1"/>
</dbReference>
<organism evidence="4 5">
    <name type="scientific">Polypterus senegalus</name>
    <name type="common">Senegal bichir</name>
    <dbReference type="NCBI Taxonomy" id="55291"/>
    <lineage>
        <taxon>Eukaryota</taxon>
        <taxon>Metazoa</taxon>
        <taxon>Chordata</taxon>
        <taxon>Craniata</taxon>
        <taxon>Vertebrata</taxon>
        <taxon>Euteleostomi</taxon>
        <taxon>Actinopterygii</taxon>
        <taxon>Polypteriformes</taxon>
        <taxon>Polypteridae</taxon>
        <taxon>Polypterus</taxon>
    </lineage>
</organism>
<accession>A0A8X8BU61</accession>
<dbReference type="PANTHER" id="PTHR10502">
    <property type="entry name" value="ANNEXIN"/>
    <property type="match status" value="1"/>
</dbReference>
<feature type="non-terminal residue" evidence="4">
    <location>
        <position position="1"/>
    </location>
</feature>
<feature type="non-terminal residue" evidence="4">
    <location>
        <position position="151"/>
    </location>
</feature>
<dbReference type="AlphaFoldDB" id="A0A8X8BU61"/>
<evidence type="ECO:0000256" key="3">
    <source>
        <dbReference type="ARBA" id="ARBA00023216"/>
    </source>
</evidence>
<evidence type="ECO:0000313" key="5">
    <source>
        <dbReference type="Proteomes" id="UP000886611"/>
    </source>
</evidence>
<evidence type="ECO:0000313" key="4">
    <source>
        <dbReference type="EMBL" id="KAG2468146.1"/>
    </source>
</evidence>
<sequence length="151" mass="16632">METKGASVKPFAQFDAKQDAEALYAAIKGLGTDEDTILQLLTARNNTQRQQIAATYKNLYGKDQVDNLKSELGGKSETIIVGLMTPLVLNDVNELRAAINGAGTDEHVLIEILASRTAKQIKEMLQPTKKNMVVFLKMTLRETHLVTSRDS</sequence>
<comment type="similarity">
    <text evidence="1">Belongs to the annexin family.</text>
</comment>
<evidence type="ECO:0000256" key="2">
    <source>
        <dbReference type="ARBA" id="ARBA00022737"/>
    </source>
</evidence>
<dbReference type="GO" id="GO:0005544">
    <property type="term" value="F:calcium-dependent phospholipid binding"/>
    <property type="evidence" value="ECO:0007669"/>
    <property type="project" value="InterPro"/>
</dbReference>
<dbReference type="GO" id="GO:0012506">
    <property type="term" value="C:vesicle membrane"/>
    <property type="evidence" value="ECO:0007669"/>
    <property type="project" value="TreeGrafter"/>
</dbReference>
<dbReference type="InterPro" id="IPR018502">
    <property type="entry name" value="Annexin_repeat"/>
</dbReference>
<keyword evidence="2" id="KW-0677">Repeat</keyword>
<dbReference type="GO" id="GO:0001786">
    <property type="term" value="F:phosphatidylserine binding"/>
    <property type="evidence" value="ECO:0007669"/>
    <property type="project" value="TreeGrafter"/>
</dbReference>
<dbReference type="InterPro" id="IPR001464">
    <property type="entry name" value="Annexin"/>
</dbReference>
<protein>
    <submittedName>
        <fullName evidence="4">ANXA4 protein</fullName>
    </submittedName>
</protein>
<dbReference type="Gene3D" id="1.10.220.10">
    <property type="entry name" value="Annexin"/>
    <property type="match status" value="2"/>
</dbReference>
<reference evidence="4 5" key="1">
    <citation type="journal article" date="2021" name="Cell">
        <title>Tracing the genetic footprints of vertebrate landing in non-teleost ray-finned fishes.</title>
        <authorList>
            <person name="Bi X."/>
            <person name="Wang K."/>
            <person name="Yang L."/>
            <person name="Pan H."/>
            <person name="Jiang H."/>
            <person name="Wei Q."/>
            <person name="Fang M."/>
            <person name="Yu H."/>
            <person name="Zhu C."/>
            <person name="Cai Y."/>
            <person name="He Y."/>
            <person name="Gan X."/>
            <person name="Zeng H."/>
            <person name="Yu D."/>
            <person name="Zhu Y."/>
            <person name="Jiang H."/>
            <person name="Qiu Q."/>
            <person name="Yang H."/>
            <person name="Zhang Y.E."/>
            <person name="Wang W."/>
            <person name="Zhu M."/>
            <person name="He S."/>
            <person name="Zhang G."/>
        </authorList>
    </citation>
    <scope>NUCLEOTIDE SEQUENCE [LARGE SCALE GENOMIC DNA]</scope>
    <source>
        <strain evidence="4">Bchr_013</strain>
    </source>
</reference>
<dbReference type="GO" id="GO:0005634">
    <property type="term" value="C:nucleus"/>
    <property type="evidence" value="ECO:0007669"/>
    <property type="project" value="TreeGrafter"/>
</dbReference>
<dbReference type="EMBL" id="JAATIS010000485">
    <property type="protein sequence ID" value="KAG2468146.1"/>
    <property type="molecule type" value="Genomic_DNA"/>
</dbReference>
<gene>
    <name evidence="4" type="primary">Anxa4</name>
    <name evidence="4" type="ORF">GTO96_0015459</name>
</gene>
<dbReference type="Proteomes" id="UP000886611">
    <property type="component" value="Unassembled WGS sequence"/>
</dbReference>
<dbReference type="GO" id="GO:0005737">
    <property type="term" value="C:cytoplasm"/>
    <property type="evidence" value="ECO:0007669"/>
    <property type="project" value="TreeGrafter"/>
</dbReference>
<keyword evidence="5" id="KW-1185">Reference proteome</keyword>
<dbReference type="PROSITE" id="PS51897">
    <property type="entry name" value="ANNEXIN_2"/>
    <property type="match status" value="1"/>
</dbReference>